<dbReference type="InterPro" id="IPR006059">
    <property type="entry name" value="SBP"/>
</dbReference>
<organism evidence="6 7">
    <name type="scientific">Hungatella hathewayi</name>
    <dbReference type="NCBI Taxonomy" id="154046"/>
    <lineage>
        <taxon>Bacteria</taxon>
        <taxon>Bacillati</taxon>
        <taxon>Bacillota</taxon>
        <taxon>Clostridia</taxon>
        <taxon>Lachnospirales</taxon>
        <taxon>Lachnospiraceae</taxon>
        <taxon>Hungatella</taxon>
    </lineage>
</organism>
<comment type="caution">
    <text evidence="6">The sequence shown here is derived from an EMBL/GenBank/DDBJ whole genome shotgun (WGS) entry which is preliminary data.</text>
</comment>
<reference evidence="6 7" key="1">
    <citation type="submission" date="2019-09" db="EMBL/GenBank/DDBJ databases">
        <title>Draft genome sequencing of Hungatella hathewayi 123Y-2.</title>
        <authorList>
            <person name="Lv Q."/>
            <person name="Li S."/>
        </authorList>
    </citation>
    <scope>NUCLEOTIDE SEQUENCE [LARGE SCALE GENOMIC DNA]</scope>
    <source>
        <strain evidence="6 7">123Y-2</strain>
    </source>
</reference>
<evidence type="ECO:0000313" key="7">
    <source>
        <dbReference type="Proteomes" id="UP000434223"/>
    </source>
</evidence>
<dbReference type="RefSeq" id="WP_055651262.1">
    <property type="nucleotide sequence ID" value="NZ_CZAZ01000024.1"/>
</dbReference>
<accession>A0AAW9WLP9</accession>
<gene>
    <name evidence="6" type="ORF">GNE07_24105</name>
</gene>
<sequence length="453" mass="49274">MKKRMKKCLSLVLAGAMAGMLATGCGANGGKEGTAAGDGSGTTGTAKETGISDAAEQKAGGETAGGEKTKLVLWMPPFGTEESLDKEVWGEILKPFEEENNAQVSIEIIPWSNYEEKYLTGISSGQGPDVGYMYMEMINDYIKAGAITPFDEYLTAEDRDNYYYLDKGVIDGKQYAMPIVVGSARVMFYNKAILKEAGVETVPQTWEEFEDACRKVAAIGKTPMLQQWGDKSKGAMNSIFFPYLWQAGGEIFSEDGTKAAFDSEAGVKAAQFLADLRFKDGIMPESITSMSEDQVFAEFKAGNTAFVVSPTNQGSAFKEAGIDWGFFTSLKDQRMGTFASADSLVLISASKNKDLAVKMVKYMLSGPSMTKFHEMAAFPPVAKDEEYHDDPAFKAVYEDNQDALITLPAVQGSAAVYDNLYKNLQLMMLGQMTPEEALKNAADYANNTLSQNK</sequence>
<comment type="similarity">
    <text evidence="1">Belongs to the bacterial solute-binding protein 1 family.</text>
</comment>
<dbReference type="EMBL" id="WNME01000021">
    <property type="protein sequence ID" value="MUB66109.1"/>
    <property type="molecule type" value="Genomic_DNA"/>
</dbReference>
<evidence type="ECO:0000256" key="4">
    <source>
        <dbReference type="SAM" id="MobiDB-lite"/>
    </source>
</evidence>
<name>A0AAW9WLP9_9FIRM</name>
<dbReference type="AlphaFoldDB" id="A0AAW9WLP9"/>
<evidence type="ECO:0000256" key="3">
    <source>
        <dbReference type="ARBA" id="ARBA00022729"/>
    </source>
</evidence>
<dbReference type="PROSITE" id="PS51257">
    <property type="entry name" value="PROKAR_LIPOPROTEIN"/>
    <property type="match status" value="1"/>
</dbReference>
<dbReference type="Gene3D" id="3.40.190.10">
    <property type="entry name" value="Periplasmic binding protein-like II"/>
    <property type="match status" value="1"/>
</dbReference>
<dbReference type="Proteomes" id="UP000434223">
    <property type="component" value="Unassembled WGS sequence"/>
</dbReference>
<evidence type="ECO:0000313" key="6">
    <source>
        <dbReference type="EMBL" id="MUB66109.1"/>
    </source>
</evidence>
<proteinExistence type="inferred from homology"/>
<feature type="signal peptide" evidence="5">
    <location>
        <begin position="1"/>
        <end position="27"/>
    </location>
</feature>
<dbReference type="GO" id="GO:1901982">
    <property type="term" value="F:maltose binding"/>
    <property type="evidence" value="ECO:0007669"/>
    <property type="project" value="TreeGrafter"/>
</dbReference>
<keyword evidence="3 5" id="KW-0732">Signal</keyword>
<evidence type="ECO:0000256" key="2">
    <source>
        <dbReference type="ARBA" id="ARBA00022448"/>
    </source>
</evidence>
<dbReference type="PANTHER" id="PTHR30061">
    <property type="entry name" value="MALTOSE-BINDING PERIPLASMIC PROTEIN"/>
    <property type="match status" value="1"/>
</dbReference>
<dbReference type="CDD" id="cd14748">
    <property type="entry name" value="PBP2_UgpB"/>
    <property type="match status" value="1"/>
</dbReference>
<dbReference type="GO" id="GO:0042956">
    <property type="term" value="P:maltodextrin transmembrane transport"/>
    <property type="evidence" value="ECO:0007669"/>
    <property type="project" value="TreeGrafter"/>
</dbReference>
<evidence type="ECO:0000256" key="5">
    <source>
        <dbReference type="SAM" id="SignalP"/>
    </source>
</evidence>
<dbReference type="SUPFAM" id="SSF53850">
    <property type="entry name" value="Periplasmic binding protein-like II"/>
    <property type="match status" value="1"/>
</dbReference>
<evidence type="ECO:0000256" key="1">
    <source>
        <dbReference type="ARBA" id="ARBA00008520"/>
    </source>
</evidence>
<dbReference type="GO" id="GO:0055052">
    <property type="term" value="C:ATP-binding cassette (ABC) transporter complex, substrate-binding subunit-containing"/>
    <property type="evidence" value="ECO:0007669"/>
    <property type="project" value="TreeGrafter"/>
</dbReference>
<keyword evidence="2" id="KW-0813">Transport</keyword>
<dbReference type="GO" id="GO:0015768">
    <property type="term" value="P:maltose transport"/>
    <property type="evidence" value="ECO:0007669"/>
    <property type="project" value="TreeGrafter"/>
</dbReference>
<dbReference type="PANTHER" id="PTHR30061:SF50">
    <property type="entry name" value="MALTOSE_MALTODEXTRIN-BINDING PERIPLASMIC PROTEIN"/>
    <property type="match status" value="1"/>
</dbReference>
<feature type="chain" id="PRO_5043948217" evidence="5">
    <location>
        <begin position="28"/>
        <end position="453"/>
    </location>
</feature>
<protein>
    <submittedName>
        <fullName evidence="6">Extracellular solute-binding protein</fullName>
    </submittedName>
</protein>
<feature type="region of interest" description="Disordered" evidence="4">
    <location>
        <begin position="34"/>
        <end position="64"/>
    </location>
</feature>
<dbReference type="Pfam" id="PF01547">
    <property type="entry name" value="SBP_bac_1"/>
    <property type="match status" value="1"/>
</dbReference>